<dbReference type="STRING" id="1208324.P73_3745"/>
<reference evidence="7 8" key="1">
    <citation type="journal article" date="2014" name="Int. J. Syst. Evol. Microbiol.">
        <title>Celeribacter indicus sp. nov., a polycyclic aromatic hydrocarbon-degrading bacterium from deep-sea sediment and reclassification of Huaishuia halophila as Celeribacter halophilus comb. nov.</title>
        <authorList>
            <person name="Lai Q."/>
            <person name="Cao J."/>
            <person name="Yuan J."/>
            <person name="Li F."/>
            <person name="Shao Z."/>
        </authorList>
    </citation>
    <scope>NUCLEOTIDE SEQUENCE [LARGE SCALE GENOMIC DNA]</scope>
    <source>
        <strain evidence="7">P73</strain>
    </source>
</reference>
<dbReference type="KEGG" id="cid:P73_3745"/>
<dbReference type="NCBIfam" id="NF037995">
    <property type="entry name" value="TRAP_S1"/>
    <property type="match status" value="1"/>
</dbReference>
<gene>
    <name evidence="7" type="ORF">P73_3745</name>
</gene>
<feature type="signal peptide" evidence="6">
    <location>
        <begin position="1"/>
        <end position="28"/>
    </location>
</feature>
<sequence length="343" mass="37429">MATLRENPKPGVATLFLTACLSAGSLMSAGPAAAEKILLAHPQPTDHIYHRLSEAFIENLAETTGGTYTVDYHPGGDLGGFEALYEQVMEGVIPMAFTSPDSTLDPRLDVIFMGYLADDWESARTLYGAGGPMEDVLNDIFQEFDVRSLGVVPTGFGGIAMRKGESAVPVNFPEDAAGLKLRVPGLPIARVKYTAMGFSPVPIPFTEVYTAMQLGTVDARAFAPIPEIWQMRDVIGSYIRTNEYFEATYWFVNDSWWSGLPDADRAQIQEAVDRTLADVWDMAIGIDEEYEAKVRDAGIAVVDLTPEQMDKAKQAVRAAEWPYAEESFGADLLARVNEAAGLQ</sequence>
<dbReference type="PANTHER" id="PTHR33376">
    <property type="match status" value="1"/>
</dbReference>
<evidence type="ECO:0000256" key="5">
    <source>
        <dbReference type="ARBA" id="ARBA00022764"/>
    </source>
</evidence>
<dbReference type="PANTHER" id="PTHR33376:SF7">
    <property type="entry name" value="C4-DICARBOXYLATE-BINDING PROTEIN DCTB"/>
    <property type="match status" value="1"/>
</dbReference>
<organism evidence="7 8">
    <name type="scientific">Celeribacter indicus</name>
    <dbReference type="NCBI Taxonomy" id="1208324"/>
    <lineage>
        <taxon>Bacteria</taxon>
        <taxon>Pseudomonadati</taxon>
        <taxon>Pseudomonadota</taxon>
        <taxon>Alphaproteobacteria</taxon>
        <taxon>Rhodobacterales</taxon>
        <taxon>Roseobacteraceae</taxon>
        <taxon>Celeribacter</taxon>
    </lineage>
</organism>
<comment type="similarity">
    <text evidence="2">Belongs to the bacterial solute-binding protein 7 family.</text>
</comment>
<feature type="chain" id="PRO_5002100558" evidence="6">
    <location>
        <begin position="29"/>
        <end position="343"/>
    </location>
</feature>
<dbReference type="GO" id="GO:0042597">
    <property type="term" value="C:periplasmic space"/>
    <property type="evidence" value="ECO:0007669"/>
    <property type="project" value="UniProtKB-SubCell"/>
</dbReference>
<evidence type="ECO:0000313" key="8">
    <source>
        <dbReference type="Proteomes" id="UP000031521"/>
    </source>
</evidence>
<dbReference type="AlphaFoldDB" id="A0A0B5E530"/>
<dbReference type="Proteomes" id="UP000031521">
    <property type="component" value="Chromosome"/>
</dbReference>
<evidence type="ECO:0000256" key="1">
    <source>
        <dbReference type="ARBA" id="ARBA00004418"/>
    </source>
</evidence>
<proteinExistence type="inferred from homology"/>
<evidence type="ECO:0000313" key="7">
    <source>
        <dbReference type="EMBL" id="AJE48460.1"/>
    </source>
</evidence>
<dbReference type="GO" id="GO:0055085">
    <property type="term" value="P:transmembrane transport"/>
    <property type="evidence" value="ECO:0007669"/>
    <property type="project" value="InterPro"/>
</dbReference>
<keyword evidence="8" id="KW-1185">Reference proteome</keyword>
<dbReference type="InterPro" id="IPR018389">
    <property type="entry name" value="DctP_fam"/>
</dbReference>
<evidence type="ECO:0000256" key="6">
    <source>
        <dbReference type="SAM" id="SignalP"/>
    </source>
</evidence>
<keyword evidence="3" id="KW-0813">Transport</keyword>
<comment type="subcellular location">
    <subcellularLocation>
        <location evidence="1">Periplasm</location>
    </subcellularLocation>
</comment>
<dbReference type="HOGENOM" id="CLU_036176_1_0_5"/>
<keyword evidence="4 6" id="KW-0732">Signal</keyword>
<evidence type="ECO:0000256" key="2">
    <source>
        <dbReference type="ARBA" id="ARBA00009023"/>
    </source>
</evidence>
<evidence type="ECO:0000256" key="3">
    <source>
        <dbReference type="ARBA" id="ARBA00022448"/>
    </source>
</evidence>
<evidence type="ECO:0000256" key="4">
    <source>
        <dbReference type="ARBA" id="ARBA00022729"/>
    </source>
</evidence>
<protein>
    <submittedName>
        <fullName evidence="7">TRAP dicarboxylate transporter subunit DctP</fullName>
    </submittedName>
</protein>
<dbReference type="Gene3D" id="3.40.190.170">
    <property type="entry name" value="Bacterial extracellular solute-binding protein, family 7"/>
    <property type="match status" value="1"/>
</dbReference>
<name>A0A0B5E530_9RHOB</name>
<dbReference type="EMBL" id="CP004393">
    <property type="protein sequence ID" value="AJE48460.1"/>
    <property type="molecule type" value="Genomic_DNA"/>
</dbReference>
<accession>A0A0B5E530</accession>
<dbReference type="PROSITE" id="PS51257">
    <property type="entry name" value="PROKAR_LIPOPROTEIN"/>
    <property type="match status" value="1"/>
</dbReference>
<dbReference type="Pfam" id="PF03480">
    <property type="entry name" value="DctP"/>
    <property type="match status" value="1"/>
</dbReference>
<dbReference type="OrthoDB" id="9803763at2"/>
<dbReference type="InterPro" id="IPR038404">
    <property type="entry name" value="TRAP_DctP_sf"/>
</dbReference>
<keyword evidence="5" id="KW-0574">Periplasm</keyword>